<evidence type="ECO:0000313" key="2">
    <source>
        <dbReference type="EMBL" id="MDO7841169.1"/>
    </source>
</evidence>
<gene>
    <name evidence="2" type="ORF">Q5H94_02420</name>
</gene>
<dbReference type="EMBL" id="JAUQSZ010000001">
    <property type="protein sequence ID" value="MDO7841169.1"/>
    <property type="molecule type" value="Genomic_DNA"/>
</dbReference>
<evidence type="ECO:0008006" key="4">
    <source>
        <dbReference type="Google" id="ProtNLM"/>
    </source>
</evidence>
<evidence type="ECO:0000313" key="3">
    <source>
        <dbReference type="Proteomes" id="UP001176468"/>
    </source>
</evidence>
<evidence type="ECO:0000256" key="1">
    <source>
        <dbReference type="SAM" id="MobiDB-lite"/>
    </source>
</evidence>
<name>A0ABT8ZUD0_9SPHN</name>
<comment type="caution">
    <text evidence="2">The sequence shown here is derived from an EMBL/GenBank/DDBJ whole genome shotgun (WGS) entry which is preliminary data.</text>
</comment>
<sequence length="202" mass="22232">MAHADSAAMRERPPARPAVAPATVRRRGFAAAGLATALALAGCNKTGVPTDAYRHLDDQAKAVTGGVFGYPCKRPARHADGTAYLQDTDIRDCYRFGDARPMRGIIYGTDFYENANKRPSNYWNSTRSVVTTSPGVKWWAKLGEPRCEHMIELIGRRTVIESAHGYPNSTNNAVLIDRVVNLKRLPGTCEKPTTLKWNGPYL</sequence>
<dbReference type="Proteomes" id="UP001176468">
    <property type="component" value="Unassembled WGS sequence"/>
</dbReference>
<keyword evidence="3" id="KW-1185">Reference proteome</keyword>
<organism evidence="2 3">
    <name type="scientific">Sphingomonas immobilis</name>
    <dbReference type="NCBI Taxonomy" id="3063997"/>
    <lineage>
        <taxon>Bacteria</taxon>
        <taxon>Pseudomonadati</taxon>
        <taxon>Pseudomonadota</taxon>
        <taxon>Alphaproteobacteria</taxon>
        <taxon>Sphingomonadales</taxon>
        <taxon>Sphingomonadaceae</taxon>
        <taxon>Sphingomonas</taxon>
    </lineage>
</organism>
<dbReference type="RefSeq" id="WP_304559597.1">
    <property type="nucleotide sequence ID" value="NZ_JAUQSZ010000001.1"/>
</dbReference>
<accession>A0ABT8ZUD0</accession>
<protein>
    <recommendedName>
        <fullName evidence="4">Lipoprotein</fullName>
    </recommendedName>
</protein>
<proteinExistence type="predicted"/>
<reference evidence="2" key="1">
    <citation type="submission" date="2023-07" db="EMBL/GenBank/DDBJ databases">
        <authorList>
            <person name="Kim M.K."/>
        </authorList>
    </citation>
    <scope>NUCLEOTIDE SEQUENCE</scope>
    <source>
        <strain evidence="2">CA1-15</strain>
    </source>
</reference>
<feature type="region of interest" description="Disordered" evidence="1">
    <location>
        <begin position="1"/>
        <end position="20"/>
    </location>
</feature>